<keyword evidence="4" id="KW-1185">Reference proteome</keyword>
<evidence type="ECO:0000256" key="1">
    <source>
        <dbReference type="ARBA" id="ARBA00006817"/>
    </source>
</evidence>
<evidence type="ECO:0000313" key="3">
    <source>
        <dbReference type="EMBL" id="MBB5805731.1"/>
    </source>
</evidence>
<gene>
    <name evidence="3" type="ORF">F4560_005499</name>
</gene>
<reference evidence="3 4" key="1">
    <citation type="submission" date="2020-08" db="EMBL/GenBank/DDBJ databases">
        <title>Sequencing the genomes of 1000 actinobacteria strains.</title>
        <authorList>
            <person name="Klenk H.-P."/>
        </authorList>
    </citation>
    <scope>NUCLEOTIDE SEQUENCE [LARGE SCALE GENOMIC DNA]</scope>
    <source>
        <strain evidence="3 4">DSM 45486</strain>
    </source>
</reference>
<proteinExistence type="inferred from homology"/>
<dbReference type="EMBL" id="JACHMO010000001">
    <property type="protein sequence ID" value="MBB5805731.1"/>
    <property type="molecule type" value="Genomic_DNA"/>
</dbReference>
<sequence length="152" mass="17067">MTVEHATFTLERTYDAPPAKVFAAWSTPEAKARWFVGPDEWVSKPLEQDFRVGGEERVSGGQPGGKEFHYLGRFQDIVPDERIVTTYEMHMEDTRISVSVATVEFKPADHGTRLVYTESGAFLDGHDKVQHREQGTAELLDNLGREIGSARS</sequence>
<evidence type="ECO:0000259" key="2">
    <source>
        <dbReference type="Pfam" id="PF08327"/>
    </source>
</evidence>
<comment type="similarity">
    <text evidence="1">Belongs to the AHA1 family.</text>
</comment>
<dbReference type="Gene3D" id="3.30.530.20">
    <property type="match status" value="1"/>
</dbReference>
<dbReference type="CDD" id="cd08900">
    <property type="entry name" value="SRPBCC_CalC_Aha1-like_7"/>
    <property type="match status" value="1"/>
</dbReference>
<dbReference type="InterPro" id="IPR023393">
    <property type="entry name" value="START-like_dom_sf"/>
</dbReference>
<dbReference type="Proteomes" id="UP000552097">
    <property type="component" value="Unassembled WGS sequence"/>
</dbReference>
<organism evidence="3 4">
    <name type="scientific">Saccharothrix ecbatanensis</name>
    <dbReference type="NCBI Taxonomy" id="1105145"/>
    <lineage>
        <taxon>Bacteria</taxon>
        <taxon>Bacillati</taxon>
        <taxon>Actinomycetota</taxon>
        <taxon>Actinomycetes</taxon>
        <taxon>Pseudonocardiales</taxon>
        <taxon>Pseudonocardiaceae</taxon>
        <taxon>Saccharothrix</taxon>
    </lineage>
</organism>
<feature type="domain" description="Activator of Hsp90 ATPase homologue 1/2-like C-terminal" evidence="2">
    <location>
        <begin position="15"/>
        <end position="144"/>
    </location>
</feature>
<dbReference type="Pfam" id="PF08327">
    <property type="entry name" value="AHSA1"/>
    <property type="match status" value="1"/>
</dbReference>
<name>A0A7W9HPD1_9PSEU</name>
<dbReference type="SUPFAM" id="SSF55961">
    <property type="entry name" value="Bet v1-like"/>
    <property type="match status" value="1"/>
</dbReference>
<dbReference type="RefSeq" id="WP_184924465.1">
    <property type="nucleotide sequence ID" value="NZ_JACHMO010000001.1"/>
</dbReference>
<evidence type="ECO:0000313" key="4">
    <source>
        <dbReference type="Proteomes" id="UP000552097"/>
    </source>
</evidence>
<dbReference type="AlphaFoldDB" id="A0A7W9HPD1"/>
<protein>
    <submittedName>
        <fullName evidence="3">Uncharacterized protein YndB with AHSA1/START domain</fullName>
    </submittedName>
</protein>
<dbReference type="InterPro" id="IPR013538">
    <property type="entry name" value="ASHA1/2-like_C"/>
</dbReference>
<comment type="caution">
    <text evidence="3">The sequence shown here is derived from an EMBL/GenBank/DDBJ whole genome shotgun (WGS) entry which is preliminary data.</text>
</comment>
<accession>A0A7W9HPD1</accession>